<dbReference type="Proteomes" id="UP000244811">
    <property type="component" value="Chromosome 3"/>
</dbReference>
<sequence>MAENLQYLQLMFHSPAFLHQADRLENNSLLIQLLLVLRDIEWFSALQPQTPLILTNNDCDPELVVFNNHKLFHQDQIRSYSHKDLQIKPLVVV</sequence>
<evidence type="ECO:0000313" key="2">
    <source>
        <dbReference type="Proteomes" id="UP000244811"/>
    </source>
</evidence>
<dbReference type="AlphaFoldDB" id="A0A976SIV8"/>
<evidence type="ECO:0000313" key="1">
    <source>
        <dbReference type="EMBL" id="UVC49595.1"/>
    </source>
</evidence>
<reference evidence="1" key="1">
    <citation type="submission" date="2022-07" db="EMBL/GenBank/DDBJ databases">
        <title>Evaluation of T. orientalis genome assembly methods using nanopore sequencing and analysis of variation between genomes.</title>
        <authorList>
            <person name="Yam J."/>
            <person name="Micallef M.L."/>
            <person name="Liu M."/>
            <person name="Djordjevic S.P."/>
            <person name="Bogema D.R."/>
            <person name="Jenkins C."/>
        </authorList>
    </citation>
    <scope>NUCLEOTIDE SEQUENCE</scope>
    <source>
        <strain evidence="1">Goon Nure</strain>
    </source>
</reference>
<accession>A0A976SIV8</accession>
<dbReference type="EMBL" id="CP056070">
    <property type="protein sequence ID" value="UVC49595.1"/>
    <property type="molecule type" value="Genomic_DNA"/>
</dbReference>
<protein>
    <submittedName>
        <fullName evidence="1">Uncharacterized protein</fullName>
    </submittedName>
</protein>
<proteinExistence type="predicted"/>
<name>A0A976SIV8_THEOR</name>
<gene>
    <name evidence="1" type="ORF">MACK_003699</name>
</gene>
<organism evidence="1 2">
    <name type="scientific">Theileria orientalis</name>
    <dbReference type="NCBI Taxonomy" id="68886"/>
    <lineage>
        <taxon>Eukaryota</taxon>
        <taxon>Sar</taxon>
        <taxon>Alveolata</taxon>
        <taxon>Apicomplexa</taxon>
        <taxon>Aconoidasida</taxon>
        <taxon>Piroplasmida</taxon>
        <taxon>Theileriidae</taxon>
        <taxon>Theileria</taxon>
    </lineage>
</organism>